<evidence type="ECO:0000313" key="1">
    <source>
        <dbReference type="EMBL" id="CZT19916.1"/>
    </source>
</evidence>
<proteinExistence type="predicted"/>
<evidence type="ECO:0000313" key="2">
    <source>
        <dbReference type="Proteomes" id="UP000225277"/>
    </source>
</evidence>
<dbReference type="EMBL" id="FJUY01000008">
    <property type="protein sequence ID" value="CZT19916.1"/>
    <property type="molecule type" value="Genomic_DNA"/>
</dbReference>
<dbReference type="RefSeq" id="XP_023626806.1">
    <property type="nucleotide sequence ID" value="XM_023771038.1"/>
</dbReference>
<dbReference type="OrthoDB" id="3641038at2759"/>
<gene>
    <name evidence="1" type="ORF">RCC_05773</name>
</gene>
<dbReference type="Proteomes" id="UP000225277">
    <property type="component" value="Unassembled WGS sequence"/>
</dbReference>
<protein>
    <submittedName>
        <fullName evidence="1">Uncharacterized protein</fullName>
    </submittedName>
</protein>
<name>A0A2D3V8H8_9PEZI</name>
<organism evidence="1 2">
    <name type="scientific">Ramularia collo-cygni</name>
    <dbReference type="NCBI Taxonomy" id="112498"/>
    <lineage>
        <taxon>Eukaryota</taxon>
        <taxon>Fungi</taxon>
        <taxon>Dikarya</taxon>
        <taxon>Ascomycota</taxon>
        <taxon>Pezizomycotina</taxon>
        <taxon>Dothideomycetes</taxon>
        <taxon>Dothideomycetidae</taxon>
        <taxon>Mycosphaerellales</taxon>
        <taxon>Mycosphaerellaceae</taxon>
        <taxon>Ramularia</taxon>
    </lineage>
</organism>
<sequence length="426" mass="49290">MQSTADDIPRHIRLRITTTLKSQHDGVAIGEPSVWIPRFKTIDSRRSLSKLLPVDLKRYVEHYSAKDAAMSKHLADGSLITLSCTLYAPGDVVIPLDKDPRVDVLGDLTQDRHPEETVTIAAHLTLSLETRSKTKTLRTDTIERVHANSYLPTEEQQEWFRIGNVLIFEEDGKTQVIKRAARQHSECVAYAQPLLACLDPQTGKFQMSSMHAYDFIDFVVGDPKDRKMRNSPGSNSHFLGTFAHVVWTQRDWRSRFSESFSEYLAQREEGDTMSSGVPFLPTFCYNTFHAEDSERRKKWPENGIDFAVRCVNHYADTSDLKFVEFPRDIRLSIWAHETMETLCEDVAESINVAGLFDEVEVNSKKLFDRKHQGKWVMEFWVMPQRQKKMYRYTQGKLNQFLDYTSDFTRSMDKRLYCEAHIVAKEE</sequence>
<reference evidence="1 2" key="1">
    <citation type="submission" date="2016-03" db="EMBL/GenBank/DDBJ databases">
        <authorList>
            <person name="Ploux O."/>
        </authorList>
    </citation>
    <scope>NUCLEOTIDE SEQUENCE [LARGE SCALE GENOMIC DNA]</scope>
    <source>
        <strain evidence="1 2">URUG2</strain>
    </source>
</reference>
<keyword evidence="2" id="KW-1185">Reference proteome</keyword>
<accession>A0A2D3V8H8</accession>
<dbReference type="GeneID" id="35600925"/>
<dbReference type="AlphaFoldDB" id="A0A2D3V8H8"/>